<dbReference type="RefSeq" id="WP_104096070.1">
    <property type="nucleotide sequence ID" value="NZ_JACHBP010000001.1"/>
</dbReference>
<evidence type="ECO:0000313" key="3">
    <source>
        <dbReference type="Proteomes" id="UP000298488"/>
    </source>
</evidence>
<protein>
    <submittedName>
        <fullName evidence="2">SUF system NifU family Fe-S cluster assembly protein</fullName>
    </submittedName>
</protein>
<sequence length="147" mass="15999">MSRQDLRNLYQDVLVDHSHERHGYGLLEDPTAESHGINRSCGDEITLHIRAGDGVIESVGWTGHGCAISQASASMLSDIVAGLTRDECTRCLDRFRSMLQSRGKDDGDEELLGDAVALSGVSLYPPRINCAMLAWTALEDGLTRIDA</sequence>
<dbReference type="Gene3D" id="3.90.1010.10">
    <property type="match status" value="1"/>
</dbReference>
<dbReference type="Pfam" id="PF01592">
    <property type="entry name" value="NifU_N"/>
    <property type="match status" value="1"/>
</dbReference>
<name>A0A4R8VC13_9MICO</name>
<organism evidence="2 3">
    <name type="scientific">Terrimesophilobacter mesophilus</name>
    <dbReference type="NCBI Taxonomy" id="433647"/>
    <lineage>
        <taxon>Bacteria</taxon>
        <taxon>Bacillati</taxon>
        <taxon>Actinomycetota</taxon>
        <taxon>Actinomycetes</taxon>
        <taxon>Micrococcales</taxon>
        <taxon>Microbacteriaceae</taxon>
        <taxon>Terrimesophilobacter</taxon>
    </lineage>
</organism>
<evidence type="ECO:0000313" key="2">
    <source>
        <dbReference type="EMBL" id="TFB80205.1"/>
    </source>
</evidence>
<dbReference type="GO" id="GO:0016226">
    <property type="term" value="P:iron-sulfur cluster assembly"/>
    <property type="evidence" value="ECO:0007669"/>
    <property type="project" value="InterPro"/>
</dbReference>
<dbReference type="PANTHER" id="PTHR10093">
    <property type="entry name" value="IRON-SULFUR CLUSTER ASSEMBLY ENZYME NIFU HOMOLOG"/>
    <property type="match status" value="1"/>
</dbReference>
<proteinExistence type="predicted"/>
<comment type="caution">
    <text evidence="2">The sequence shown here is derived from an EMBL/GenBank/DDBJ whole genome shotgun (WGS) entry which is preliminary data.</text>
</comment>
<dbReference type="AlphaFoldDB" id="A0A4R8VC13"/>
<keyword evidence="3" id="KW-1185">Reference proteome</keyword>
<dbReference type="EMBL" id="SOFI01000003">
    <property type="protein sequence ID" value="TFB80205.1"/>
    <property type="molecule type" value="Genomic_DNA"/>
</dbReference>
<dbReference type="GO" id="GO:0051536">
    <property type="term" value="F:iron-sulfur cluster binding"/>
    <property type="evidence" value="ECO:0007669"/>
    <property type="project" value="InterPro"/>
</dbReference>
<evidence type="ECO:0000259" key="1">
    <source>
        <dbReference type="Pfam" id="PF01592"/>
    </source>
</evidence>
<gene>
    <name evidence="2" type="ORF">E3N84_09280</name>
</gene>
<dbReference type="CDD" id="cd06664">
    <property type="entry name" value="IscU_like"/>
    <property type="match status" value="1"/>
</dbReference>
<dbReference type="OrthoDB" id="9804157at2"/>
<dbReference type="Proteomes" id="UP000298488">
    <property type="component" value="Unassembled WGS sequence"/>
</dbReference>
<dbReference type="InterPro" id="IPR002871">
    <property type="entry name" value="NIF_FeS_clus_asmbl_NifU_N"/>
</dbReference>
<feature type="domain" description="NIF system FeS cluster assembly NifU N-terminal" evidence="1">
    <location>
        <begin position="10"/>
        <end position="130"/>
    </location>
</feature>
<dbReference type="GO" id="GO:0005506">
    <property type="term" value="F:iron ion binding"/>
    <property type="evidence" value="ECO:0007669"/>
    <property type="project" value="InterPro"/>
</dbReference>
<dbReference type="SUPFAM" id="SSF82649">
    <property type="entry name" value="SufE/NifU"/>
    <property type="match status" value="1"/>
</dbReference>
<reference evidence="2 3" key="1">
    <citation type="submission" date="2019-03" db="EMBL/GenBank/DDBJ databases">
        <title>Genomics of glacier-inhabiting Cryobacterium strains.</title>
        <authorList>
            <person name="Liu Q."/>
            <person name="Xin Y.-H."/>
        </authorList>
    </citation>
    <scope>NUCLEOTIDE SEQUENCE [LARGE SCALE GENOMIC DNA]</scope>
    <source>
        <strain evidence="2 3">CGMCC 1.10440</strain>
    </source>
</reference>
<accession>A0A4R8VC13</accession>
<dbReference type="NCBIfam" id="TIGR01994">
    <property type="entry name" value="SUF_scaf_2"/>
    <property type="match status" value="1"/>
</dbReference>